<dbReference type="PANTHER" id="PTHR12169:SF2">
    <property type="entry name" value="AFG1P"/>
    <property type="match status" value="1"/>
</dbReference>
<comment type="similarity">
    <text evidence="1">Belongs to the AFG1 ATPase family.</text>
</comment>
<dbReference type="Pfam" id="PF03969">
    <property type="entry name" value="AFG1_ATPase"/>
    <property type="match status" value="1"/>
</dbReference>
<organism evidence="5 6">
    <name type="scientific">Diutina rugosa</name>
    <name type="common">Yeast</name>
    <name type="synonym">Candida rugosa</name>
    <dbReference type="NCBI Taxonomy" id="5481"/>
    <lineage>
        <taxon>Eukaryota</taxon>
        <taxon>Fungi</taxon>
        <taxon>Dikarya</taxon>
        <taxon>Ascomycota</taxon>
        <taxon>Saccharomycotina</taxon>
        <taxon>Pichiomycetes</taxon>
        <taxon>Debaryomycetaceae</taxon>
        <taxon>Diutina</taxon>
    </lineage>
</organism>
<dbReference type="GO" id="GO:0016887">
    <property type="term" value="F:ATP hydrolysis activity"/>
    <property type="evidence" value="ECO:0007669"/>
    <property type="project" value="InterPro"/>
</dbReference>
<accession>A0A642UWA3</accession>
<dbReference type="VEuPathDB" id="FungiDB:DIURU_000909"/>
<name>A0A642UWA3_DIURU</name>
<dbReference type="NCBIfam" id="NF040713">
    <property type="entry name" value="ZapE"/>
    <property type="match status" value="1"/>
</dbReference>
<keyword evidence="6" id="KW-1185">Reference proteome</keyword>
<feature type="compositionally biased region" description="Basic and acidic residues" evidence="4">
    <location>
        <begin position="560"/>
        <end position="571"/>
    </location>
</feature>
<evidence type="ECO:0000256" key="4">
    <source>
        <dbReference type="SAM" id="MobiDB-lite"/>
    </source>
</evidence>
<keyword evidence="2" id="KW-0547">Nucleotide-binding</keyword>
<dbReference type="OMA" id="ERANAWG"/>
<evidence type="ECO:0000256" key="3">
    <source>
        <dbReference type="ARBA" id="ARBA00022840"/>
    </source>
</evidence>
<sequence length="638" mass="73325">MSAATILLRRLSTARVRLQSGSGPQGVHGRFATANKLGDSSSSSTAVAITDPFVLYENYVASGVIEPDEAQLRVMKHFQKLYYRLLGYVPKGEVENKIQLILRDLEYHRFHHAEREKQKSWLHAIKWYPDPERQTRQVMKFVTDEEEIMDQGFSPQGLLVNGDVGCGKSMLMDIFAQSLPMSSKMRWHYSNFILWVFTQMHKLQQDRQFEMQLARNHGVYSDHRLPSMEREFLLFHVARQMIEKSTVLMLDEFMLPDVASAHIVRILFTYYFKLGGVLVATSNKLPEELYSQNFNKTRFAGFVGVLHARCESVDMKEGTTDYREKAANETKTQRVVTNFKDIDRWKRLVEPVLQGPIQPATLEVYGRHIEIPQTYGDGKVAYLPFDEFCGGLYAASDYISIASRFPVVVIDKVPIMTLRQRNEARRLITLIDAVYEAKCKLYLRTEAPLNQLFFPLESNDTDTTQEDLQQQEMFARTLIDTEMPYRPNVSTYDQDHTQTYVTEESDHSAEPPSAQDYTDARAFMGEDEKFAYKRAVSRLAEMVSDRWAMMDRWVPVDDTMRPWEESSEPDKIAPQSGGKEGPVVAPNAPKFDEGHVWQMGSWTATNADRAKDPITKQWLKSGMKNNSEEAASPFDKKQ</sequence>
<dbReference type="GO" id="GO:0005739">
    <property type="term" value="C:mitochondrion"/>
    <property type="evidence" value="ECO:0007669"/>
    <property type="project" value="TreeGrafter"/>
</dbReference>
<evidence type="ECO:0008006" key="7">
    <source>
        <dbReference type="Google" id="ProtNLM"/>
    </source>
</evidence>
<proteinExistence type="inferred from homology"/>
<evidence type="ECO:0000313" key="6">
    <source>
        <dbReference type="Proteomes" id="UP000449547"/>
    </source>
</evidence>
<evidence type="ECO:0000313" key="5">
    <source>
        <dbReference type="EMBL" id="KAA8906748.1"/>
    </source>
</evidence>
<evidence type="ECO:0000256" key="2">
    <source>
        <dbReference type="ARBA" id="ARBA00022741"/>
    </source>
</evidence>
<dbReference type="Proteomes" id="UP000449547">
    <property type="component" value="Unassembled WGS sequence"/>
</dbReference>
<dbReference type="InterPro" id="IPR005654">
    <property type="entry name" value="ATPase_AFG1-like"/>
</dbReference>
<dbReference type="InterPro" id="IPR027417">
    <property type="entry name" value="P-loop_NTPase"/>
</dbReference>
<dbReference type="GO" id="GO:0005524">
    <property type="term" value="F:ATP binding"/>
    <property type="evidence" value="ECO:0007669"/>
    <property type="project" value="UniProtKB-KW"/>
</dbReference>
<dbReference type="RefSeq" id="XP_034014262.1">
    <property type="nucleotide sequence ID" value="XM_034159209.1"/>
</dbReference>
<comment type="caution">
    <text evidence="5">The sequence shown here is derived from an EMBL/GenBank/DDBJ whole genome shotgun (WGS) entry which is preliminary data.</text>
</comment>
<protein>
    <recommendedName>
        <fullName evidence="7">AAA+ ATPase domain-containing protein</fullName>
    </recommendedName>
</protein>
<dbReference type="AlphaFoldDB" id="A0A642UWA3"/>
<reference evidence="5 6" key="1">
    <citation type="submission" date="2019-07" db="EMBL/GenBank/DDBJ databases">
        <title>Genome assembly of two rare yeast pathogens: Diutina rugosa and Trichomonascus ciferrii.</title>
        <authorList>
            <person name="Mixao V."/>
            <person name="Saus E."/>
            <person name="Hansen A."/>
            <person name="Lass-Flor C."/>
            <person name="Gabaldon T."/>
        </authorList>
    </citation>
    <scope>NUCLEOTIDE SEQUENCE [LARGE SCALE GENOMIC DNA]</scope>
    <source>
        <strain evidence="5 6">CBS 613</strain>
    </source>
</reference>
<gene>
    <name evidence="5" type="ORF">DIURU_000909</name>
</gene>
<dbReference type="EMBL" id="SWFT01000031">
    <property type="protein sequence ID" value="KAA8906748.1"/>
    <property type="molecule type" value="Genomic_DNA"/>
</dbReference>
<dbReference type="OrthoDB" id="548867at2759"/>
<dbReference type="GeneID" id="54779562"/>
<dbReference type="SUPFAM" id="SSF52540">
    <property type="entry name" value="P-loop containing nucleoside triphosphate hydrolases"/>
    <property type="match status" value="1"/>
</dbReference>
<keyword evidence="3" id="KW-0067">ATP-binding</keyword>
<dbReference type="PANTHER" id="PTHR12169">
    <property type="entry name" value="ATPASE N2B"/>
    <property type="match status" value="1"/>
</dbReference>
<feature type="region of interest" description="Disordered" evidence="4">
    <location>
        <begin position="560"/>
        <end position="638"/>
    </location>
</feature>
<dbReference type="Gene3D" id="3.40.50.300">
    <property type="entry name" value="P-loop containing nucleotide triphosphate hydrolases"/>
    <property type="match status" value="1"/>
</dbReference>
<evidence type="ECO:0000256" key="1">
    <source>
        <dbReference type="ARBA" id="ARBA00010322"/>
    </source>
</evidence>